<sequence>MCESNAYVLTPDGEKMVMENVANMKVDSGKIFLTGLLGDEKTINGIIQEIKLLEHKILITEKA</sequence>
<dbReference type="Proteomes" id="UP000430508">
    <property type="component" value="Chromosome"/>
</dbReference>
<dbReference type="Pfam" id="PF10133">
    <property type="entry name" value="CooT"/>
    <property type="match status" value="1"/>
</dbReference>
<evidence type="ECO:0000313" key="2">
    <source>
        <dbReference type="Proteomes" id="UP000430508"/>
    </source>
</evidence>
<reference evidence="1 2" key="1">
    <citation type="submission" date="2019-12" db="EMBL/GenBank/DDBJ databases">
        <title>Sequence classification of anaerobic respiratory reductive dehalogenases: First we see many, then we see few.</title>
        <authorList>
            <person name="Molenda O."/>
            <person name="Puentes Jacome L.A."/>
            <person name="Cao X."/>
            <person name="Nesbo C.L."/>
            <person name="Tang S."/>
            <person name="Morson N."/>
            <person name="Patron J."/>
            <person name="Lomheim L."/>
            <person name="Wishart D.S."/>
            <person name="Edwards E.A."/>
        </authorList>
    </citation>
    <scope>NUCLEOTIDE SEQUENCE [LARGE SCALE GENOMIC DNA]</scope>
    <source>
        <strain evidence="1 2">12DCA</strain>
    </source>
</reference>
<accession>A0A857DDL8</accession>
<dbReference type="AlphaFoldDB" id="A0A857DDL8"/>
<name>A0A857DDL8_9FIRM</name>
<dbReference type="RefSeq" id="WP_019224861.1">
    <property type="nucleotide sequence ID" value="NZ_CP046996.1"/>
</dbReference>
<evidence type="ECO:0000313" key="1">
    <source>
        <dbReference type="EMBL" id="QGZ99329.1"/>
    </source>
</evidence>
<dbReference type="InterPro" id="IPR019300">
    <property type="entry name" value="CooT"/>
</dbReference>
<protein>
    <submittedName>
        <fullName evidence="1">CooT family nickel-binding protein</fullName>
    </submittedName>
</protein>
<proteinExistence type="predicted"/>
<gene>
    <name evidence="1" type="ORF">GQ588_00900</name>
</gene>
<organism evidence="1 2">
    <name type="scientific">Dehalobacter restrictus</name>
    <dbReference type="NCBI Taxonomy" id="55583"/>
    <lineage>
        <taxon>Bacteria</taxon>
        <taxon>Bacillati</taxon>
        <taxon>Bacillota</taxon>
        <taxon>Clostridia</taxon>
        <taxon>Eubacteriales</taxon>
        <taxon>Desulfitobacteriaceae</taxon>
        <taxon>Dehalobacter</taxon>
    </lineage>
</organism>
<dbReference type="EMBL" id="CP046996">
    <property type="protein sequence ID" value="QGZ99329.1"/>
    <property type="molecule type" value="Genomic_DNA"/>
</dbReference>